<proteinExistence type="predicted"/>
<organism evidence="2 3">
    <name type="scientific">Streptomyces violascens</name>
    <dbReference type="NCBI Taxonomy" id="67381"/>
    <lineage>
        <taxon>Bacteria</taxon>
        <taxon>Bacillati</taxon>
        <taxon>Actinomycetota</taxon>
        <taxon>Actinomycetes</taxon>
        <taxon>Kitasatosporales</taxon>
        <taxon>Streptomycetaceae</taxon>
        <taxon>Streptomyces</taxon>
    </lineage>
</organism>
<reference evidence="2" key="1">
    <citation type="submission" date="2024-05" db="EMBL/GenBank/DDBJ databases">
        <title>Whole genome shotgun sequence of Streptomyces violascens NBRC 12920.</title>
        <authorList>
            <person name="Komaki H."/>
            <person name="Tamura T."/>
        </authorList>
    </citation>
    <scope>NUCLEOTIDE SEQUENCE</scope>
    <source>
        <strain evidence="2">NBRC 12920</strain>
    </source>
</reference>
<keyword evidence="3" id="KW-1185">Reference proteome</keyword>
<comment type="caution">
    <text evidence="2">The sequence shown here is derived from an EMBL/GenBank/DDBJ whole genome shotgun (WGS) entry which is preliminary data.</text>
</comment>
<dbReference type="Proteomes" id="UP001050808">
    <property type="component" value="Unassembled WGS sequence"/>
</dbReference>
<name>A0ABQ3QT64_9ACTN</name>
<sequence>MRTRPIASALASLALLGGAIVATATPANAAACGYFVSYGNSYYNHCTHDGSIIDIHIDVVLGWDKNRCVSPGVTYLGPATKIRNAWYTGKLC</sequence>
<evidence type="ECO:0000313" key="2">
    <source>
        <dbReference type="EMBL" id="GHI40414.1"/>
    </source>
</evidence>
<feature type="chain" id="PRO_5045944804" description="Secreted protein" evidence="1">
    <location>
        <begin position="30"/>
        <end position="92"/>
    </location>
</feature>
<feature type="signal peptide" evidence="1">
    <location>
        <begin position="1"/>
        <end position="29"/>
    </location>
</feature>
<accession>A0ABQ3QT64</accession>
<evidence type="ECO:0008006" key="4">
    <source>
        <dbReference type="Google" id="ProtNLM"/>
    </source>
</evidence>
<keyword evidence="1" id="KW-0732">Signal</keyword>
<protein>
    <recommendedName>
        <fullName evidence="4">Secreted protein</fullName>
    </recommendedName>
</protein>
<dbReference type="EMBL" id="BNDY01000017">
    <property type="protein sequence ID" value="GHI40414.1"/>
    <property type="molecule type" value="Genomic_DNA"/>
</dbReference>
<evidence type="ECO:0000313" key="3">
    <source>
        <dbReference type="Proteomes" id="UP001050808"/>
    </source>
</evidence>
<dbReference type="InterPro" id="IPR045935">
    <property type="entry name" value="DUF6355"/>
</dbReference>
<evidence type="ECO:0000256" key="1">
    <source>
        <dbReference type="SAM" id="SignalP"/>
    </source>
</evidence>
<gene>
    <name evidence="2" type="ORF">Sviol_48220</name>
</gene>
<dbReference type="Pfam" id="PF19882">
    <property type="entry name" value="DUF6355"/>
    <property type="match status" value="1"/>
</dbReference>
<dbReference type="RefSeq" id="WP_226599181.1">
    <property type="nucleotide sequence ID" value="NZ_BNDY01000017.1"/>
</dbReference>